<sequence length="196" mass="22923">MEGDRVFDFDVWRNLMSYWKRDLHYKENNQKFLSNKQWKKLRDGIFTNFFRLQSMKFCGKLIHCVLLSEIVDNDPDSMTFKVFDHEIKFTREAFHIITGLKCYSSLDIKALHEKENRLSKVNFPGKDRVELGDLFNFITSHPIGTAASFVGSDDDVVKLATIYFVESVLIGKRKNWNVSEEIMKIVGDDELCSSFN</sequence>
<dbReference type="PANTHER" id="PTHR48449">
    <property type="entry name" value="DUF1985 DOMAIN-CONTAINING PROTEIN"/>
    <property type="match status" value="1"/>
</dbReference>
<protein>
    <submittedName>
        <fullName evidence="3">Uncharacterized protein LOC104210811</fullName>
    </submittedName>
</protein>
<dbReference type="RefSeq" id="XP_009758084.1">
    <property type="nucleotide sequence ID" value="XM_009759782.1"/>
</dbReference>
<gene>
    <name evidence="3" type="primary">LOC104210811</name>
</gene>
<dbReference type="InterPro" id="IPR015410">
    <property type="entry name" value="DUF1985"/>
</dbReference>
<evidence type="ECO:0000313" key="2">
    <source>
        <dbReference type="Proteomes" id="UP000189701"/>
    </source>
</evidence>
<dbReference type="Proteomes" id="UP000189701">
    <property type="component" value="Unplaced"/>
</dbReference>
<dbReference type="OrthoDB" id="1194650at2759"/>
<evidence type="ECO:0000313" key="3">
    <source>
        <dbReference type="RefSeq" id="XP_009758084.1"/>
    </source>
</evidence>
<evidence type="ECO:0000259" key="1">
    <source>
        <dbReference type="Pfam" id="PF09331"/>
    </source>
</evidence>
<name>A0A1U7V768_NICSY</name>
<keyword evidence="2" id="KW-1185">Reference proteome</keyword>
<dbReference type="PANTHER" id="PTHR48449:SF1">
    <property type="entry name" value="DUF1985 DOMAIN-CONTAINING PROTEIN"/>
    <property type="match status" value="1"/>
</dbReference>
<proteinExistence type="predicted"/>
<reference evidence="3" key="2">
    <citation type="submission" date="2025-08" db="UniProtKB">
        <authorList>
            <consortium name="RefSeq"/>
        </authorList>
    </citation>
    <scope>IDENTIFICATION</scope>
    <source>
        <tissue evidence="3">Leaf</tissue>
    </source>
</reference>
<feature type="domain" description="DUF1985" evidence="1">
    <location>
        <begin position="66"/>
        <end position="195"/>
    </location>
</feature>
<dbReference type="Pfam" id="PF09331">
    <property type="entry name" value="DUF1985"/>
    <property type="match status" value="1"/>
</dbReference>
<reference evidence="2" key="1">
    <citation type="journal article" date="2013" name="Genome Biol.">
        <title>Reference genomes and transcriptomes of Nicotiana sylvestris and Nicotiana tomentosiformis.</title>
        <authorList>
            <person name="Sierro N."/>
            <person name="Battey J.N."/>
            <person name="Ouadi S."/>
            <person name="Bovet L."/>
            <person name="Goepfert S."/>
            <person name="Bakaher N."/>
            <person name="Peitsch M.C."/>
            <person name="Ivanov N.V."/>
        </authorList>
    </citation>
    <scope>NUCLEOTIDE SEQUENCE [LARGE SCALE GENOMIC DNA]</scope>
</reference>
<accession>A0A1U7V768</accession>
<organism evidence="2 3">
    <name type="scientific">Nicotiana sylvestris</name>
    <name type="common">Wood tobacco</name>
    <name type="synonym">South American tobacco</name>
    <dbReference type="NCBI Taxonomy" id="4096"/>
    <lineage>
        <taxon>Eukaryota</taxon>
        <taxon>Viridiplantae</taxon>
        <taxon>Streptophyta</taxon>
        <taxon>Embryophyta</taxon>
        <taxon>Tracheophyta</taxon>
        <taxon>Spermatophyta</taxon>
        <taxon>Magnoliopsida</taxon>
        <taxon>eudicotyledons</taxon>
        <taxon>Gunneridae</taxon>
        <taxon>Pentapetalae</taxon>
        <taxon>asterids</taxon>
        <taxon>lamiids</taxon>
        <taxon>Solanales</taxon>
        <taxon>Solanaceae</taxon>
        <taxon>Nicotianoideae</taxon>
        <taxon>Nicotianeae</taxon>
        <taxon>Nicotiana</taxon>
    </lineage>
</organism>
<dbReference type="AlphaFoldDB" id="A0A1U7V768"/>